<dbReference type="InterPro" id="IPR045851">
    <property type="entry name" value="AMP-bd_C_sf"/>
</dbReference>
<dbReference type="Proteomes" id="UP000474296">
    <property type="component" value="Unassembled WGS sequence"/>
</dbReference>
<dbReference type="InterPro" id="IPR000873">
    <property type="entry name" value="AMP-dep_synth/lig_dom"/>
</dbReference>
<protein>
    <submittedName>
        <fullName evidence="2">AMP-binding protein</fullName>
    </submittedName>
</protein>
<evidence type="ECO:0000259" key="1">
    <source>
        <dbReference type="Pfam" id="PF00501"/>
    </source>
</evidence>
<dbReference type="Gene3D" id="3.40.50.12780">
    <property type="entry name" value="N-terminal domain of ligase-like"/>
    <property type="match status" value="1"/>
</dbReference>
<feature type="domain" description="AMP-dependent synthetase/ligase" evidence="1">
    <location>
        <begin position="12"/>
        <end position="356"/>
    </location>
</feature>
<dbReference type="GO" id="GO:0031177">
    <property type="term" value="F:phosphopantetheine binding"/>
    <property type="evidence" value="ECO:0007669"/>
    <property type="project" value="TreeGrafter"/>
</dbReference>
<name>A0A6M0CGD2_9FLAO</name>
<organism evidence="2 3">
    <name type="scientific">Spongiivirga citrea</name>
    <dbReference type="NCBI Taxonomy" id="1481457"/>
    <lineage>
        <taxon>Bacteria</taxon>
        <taxon>Pseudomonadati</taxon>
        <taxon>Bacteroidota</taxon>
        <taxon>Flavobacteriia</taxon>
        <taxon>Flavobacteriales</taxon>
        <taxon>Flavobacteriaceae</taxon>
        <taxon>Spongiivirga</taxon>
    </lineage>
</organism>
<dbReference type="EMBL" id="JAABOQ010000002">
    <property type="protein sequence ID" value="NER16881.1"/>
    <property type="molecule type" value="Genomic_DNA"/>
</dbReference>
<dbReference type="InterPro" id="IPR042099">
    <property type="entry name" value="ANL_N_sf"/>
</dbReference>
<accession>A0A6M0CGD2</accession>
<dbReference type="PANTHER" id="PTHR45527:SF1">
    <property type="entry name" value="FATTY ACID SYNTHASE"/>
    <property type="match status" value="1"/>
</dbReference>
<gene>
    <name evidence="2" type="ORF">GWK10_06645</name>
</gene>
<dbReference type="GO" id="GO:0044550">
    <property type="term" value="P:secondary metabolite biosynthetic process"/>
    <property type="evidence" value="ECO:0007669"/>
    <property type="project" value="TreeGrafter"/>
</dbReference>
<dbReference type="PANTHER" id="PTHR45527">
    <property type="entry name" value="NONRIBOSOMAL PEPTIDE SYNTHETASE"/>
    <property type="match status" value="1"/>
</dbReference>
<evidence type="ECO:0000313" key="2">
    <source>
        <dbReference type="EMBL" id="NER16881.1"/>
    </source>
</evidence>
<dbReference type="AlphaFoldDB" id="A0A6M0CGD2"/>
<sequence length="499" mass="56965">MKFIQQLAASILNYRDRIAFHINGVDYTYAQFLYKIEGIRGSIRSQIPDDEKLIGLVTHDDLESYAAILALWFEAKAYVPVNPKNPAERNLQVFRQTDTSFVLDSKPDGSLNQFELINTAELGDESDLSVLKPVEDPSKDLAYILFTSGTTGLPKGVPITYSNMQGLVDAIDADEPFNLAPDDRCLQMFELTFDFSVVAYLFPLLAGAGIYTIPQDAIKYLYIFKLIKEQRLSVLTMVPSIINYLRPYFGEINAPSVRYCSFGGGALHFDLAKEWSNCLPNCQIFNYYGPTEFTVYSGYYPYHKETANKSYNGIISTGSPLKNVHYLVADENNKEVSDGITGELCLGGIQLTPGYWKNPERNKKVFFNYEKNGEIIKYYRTGDLCFKDEAGDFMYVGRADFQVKIRGYRVELAEIEYHVKNVMKQKVNVVAIDVLNRLENAELALAFESNNFEIDYIMDYLKEQMPPYMIPSHIEFIAEFPHSLNGKIDRKKLRTYFKL</sequence>
<dbReference type="Pfam" id="PF00501">
    <property type="entry name" value="AMP-binding"/>
    <property type="match status" value="1"/>
</dbReference>
<dbReference type="SUPFAM" id="SSF56801">
    <property type="entry name" value="Acetyl-CoA synthetase-like"/>
    <property type="match status" value="1"/>
</dbReference>
<comment type="caution">
    <text evidence="2">The sequence shown here is derived from an EMBL/GenBank/DDBJ whole genome shotgun (WGS) entry which is preliminary data.</text>
</comment>
<reference evidence="2 3" key="1">
    <citation type="submission" date="2020-01" db="EMBL/GenBank/DDBJ databases">
        <title>Spongiivirga citrea KCTC 32990T.</title>
        <authorList>
            <person name="Wang G."/>
        </authorList>
    </citation>
    <scope>NUCLEOTIDE SEQUENCE [LARGE SCALE GENOMIC DNA]</scope>
    <source>
        <strain evidence="2 3">KCTC 32990</strain>
    </source>
</reference>
<dbReference type="RefSeq" id="WP_164030512.1">
    <property type="nucleotide sequence ID" value="NZ_JAABOQ010000002.1"/>
</dbReference>
<dbReference type="GO" id="GO:0005737">
    <property type="term" value="C:cytoplasm"/>
    <property type="evidence" value="ECO:0007669"/>
    <property type="project" value="TreeGrafter"/>
</dbReference>
<dbReference type="Gene3D" id="3.30.300.30">
    <property type="match status" value="1"/>
</dbReference>
<keyword evidence="3" id="KW-1185">Reference proteome</keyword>
<proteinExistence type="predicted"/>
<dbReference type="GO" id="GO:0043041">
    <property type="term" value="P:amino acid activation for nonribosomal peptide biosynthetic process"/>
    <property type="evidence" value="ECO:0007669"/>
    <property type="project" value="TreeGrafter"/>
</dbReference>
<dbReference type="PROSITE" id="PS00455">
    <property type="entry name" value="AMP_BINDING"/>
    <property type="match status" value="1"/>
</dbReference>
<dbReference type="InterPro" id="IPR020845">
    <property type="entry name" value="AMP-binding_CS"/>
</dbReference>
<evidence type="ECO:0000313" key="3">
    <source>
        <dbReference type="Proteomes" id="UP000474296"/>
    </source>
</evidence>